<dbReference type="InterPro" id="IPR048903">
    <property type="entry name" value="MdcG_N"/>
</dbReference>
<evidence type="ECO:0000259" key="4">
    <source>
        <dbReference type="Pfam" id="PF20866"/>
    </source>
</evidence>
<dbReference type="EMBL" id="JBHSZV010000047">
    <property type="protein sequence ID" value="MFC7063449.1"/>
    <property type="molecule type" value="Genomic_DNA"/>
</dbReference>
<evidence type="ECO:0000256" key="2">
    <source>
        <dbReference type="ARBA" id="ARBA00022695"/>
    </source>
</evidence>
<gene>
    <name evidence="5" type="ORF">ACFQIC_16675</name>
</gene>
<reference evidence="6" key="1">
    <citation type="journal article" date="2019" name="Int. J. Syst. Evol. Microbiol.">
        <title>The Global Catalogue of Microorganisms (GCM) 10K type strain sequencing project: providing services to taxonomists for standard genome sequencing and annotation.</title>
        <authorList>
            <consortium name="The Broad Institute Genomics Platform"/>
            <consortium name="The Broad Institute Genome Sequencing Center for Infectious Disease"/>
            <person name="Wu L."/>
            <person name="Ma J."/>
        </authorList>
    </citation>
    <scope>NUCLEOTIDE SEQUENCE [LARGE SCALE GENOMIC DNA]</scope>
    <source>
        <strain evidence="6">CGMCC 4.1621</strain>
    </source>
</reference>
<dbReference type="InterPro" id="IPR017557">
    <property type="entry name" value="Holo-ACP_synthase"/>
</dbReference>
<comment type="caution">
    <text evidence="5">The sequence shown here is derived from an EMBL/GenBank/DDBJ whole genome shotgun (WGS) entry which is preliminary data.</text>
</comment>
<dbReference type="InterPro" id="IPR049180">
    <property type="entry name" value="MdcG_C"/>
</dbReference>
<evidence type="ECO:0000313" key="5">
    <source>
        <dbReference type="EMBL" id="MFC7063449.1"/>
    </source>
</evidence>
<dbReference type="Pfam" id="PF10620">
    <property type="entry name" value="MdcG"/>
    <property type="match status" value="1"/>
</dbReference>
<dbReference type="Proteomes" id="UP001596410">
    <property type="component" value="Unassembled WGS sequence"/>
</dbReference>
<evidence type="ECO:0000313" key="6">
    <source>
        <dbReference type="Proteomes" id="UP001596410"/>
    </source>
</evidence>
<proteinExistence type="predicted"/>
<dbReference type="NCBIfam" id="TIGR03135">
    <property type="entry name" value="malonate_mdcG"/>
    <property type="match status" value="1"/>
</dbReference>
<evidence type="ECO:0000259" key="3">
    <source>
        <dbReference type="Pfam" id="PF10620"/>
    </source>
</evidence>
<protein>
    <submittedName>
        <fullName evidence="5">Malonate decarboxylase holo-ACP synthase</fullName>
    </submittedName>
</protein>
<keyword evidence="2" id="KW-0548">Nucleotidyltransferase</keyword>
<dbReference type="Pfam" id="PF20866">
    <property type="entry name" value="MdcG_N"/>
    <property type="match status" value="1"/>
</dbReference>
<feature type="domain" description="Phosphoribosyl-dephospho-CoA transferase MdcG N-terminal" evidence="4">
    <location>
        <begin position="6"/>
        <end position="77"/>
    </location>
</feature>
<dbReference type="RefSeq" id="WP_204708563.1">
    <property type="nucleotide sequence ID" value="NZ_JBHSZV010000047.1"/>
</dbReference>
<sequence length="208" mass="23165">MVIKTHDLLRIKKTTELTMCPPVPDWAVQSLKTVPFVVVRRAPIIEGKIPIGIRGKQRNQRFGAYIAPEAVLEHTPPNQLVYESGWKRKIQENPMPALAALDKVNEILLSYKLLWGPGGSVGFELASNSKTVSLSSDLDIIVYSEEVLPIEKARNMITRLHQLSIAVDVQLETPNGAISLMEYAKSEVPILQKTTDGAMLVESPWNKE</sequence>
<keyword evidence="6" id="KW-1185">Reference proteome</keyword>
<dbReference type="NCBIfam" id="NF002332">
    <property type="entry name" value="PRK01293.1"/>
    <property type="match status" value="1"/>
</dbReference>
<accession>A0ABW2EM57</accession>
<organism evidence="5 6">
    <name type="scientific">Halobacillus seohaensis</name>
    <dbReference type="NCBI Taxonomy" id="447421"/>
    <lineage>
        <taxon>Bacteria</taxon>
        <taxon>Bacillati</taxon>
        <taxon>Bacillota</taxon>
        <taxon>Bacilli</taxon>
        <taxon>Bacillales</taxon>
        <taxon>Bacillaceae</taxon>
        <taxon>Halobacillus</taxon>
    </lineage>
</organism>
<keyword evidence="1" id="KW-0808">Transferase</keyword>
<evidence type="ECO:0000256" key="1">
    <source>
        <dbReference type="ARBA" id="ARBA00022679"/>
    </source>
</evidence>
<feature type="domain" description="Phosphoribosyl-dephospho-CoA transferase MdcG C-terminal" evidence="3">
    <location>
        <begin position="90"/>
        <end position="204"/>
    </location>
</feature>
<name>A0ABW2EM57_9BACI</name>